<evidence type="ECO:0000313" key="5">
    <source>
        <dbReference type="EMBL" id="TMW59097.1"/>
    </source>
</evidence>
<dbReference type="InterPro" id="IPR005399">
    <property type="entry name" value="K_chnl_volt-dep_bsu_KCNAB-rel"/>
</dbReference>
<dbReference type="PANTHER" id="PTHR43150:SF2">
    <property type="entry name" value="HYPERKINETIC, ISOFORM M"/>
    <property type="match status" value="1"/>
</dbReference>
<accession>A0A8K1CAY7</accession>
<dbReference type="AlphaFoldDB" id="A0A8K1CAY7"/>
<dbReference type="InterPro" id="IPR023210">
    <property type="entry name" value="NADP_OxRdtase_dom"/>
</dbReference>
<keyword evidence="3" id="KW-0560">Oxidoreductase</keyword>
<organism evidence="5 6">
    <name type="scientific">Pythium oligandrum</name>
    <name type="common">Mycoparasitic fungus</name>
    <dbReference type="NCBI Taxonomy" id="41045"/>
    <lineage>
        <taxon>Eukaryota</taxon>
        <taxon>Sar</taxon>
        <taxon>Stramenopiles</taxon>
        <taxon>Oomycota</taxon>
        <taxon>Peronosporomycetes</taxon>
        <taxon>Pythiales</taxon>
        <taxon>Pythiaceae</taxon>
        <taxon>Pythium</taxon>
    </lineage>
</organism>
<comment type="similarity">
    <text evidence="1">Belongs to the shaker potassium channel beta subunit family.</text>
</comment>
<dbReference type="EMBL" id="SPLM01000110">
    <property type="protein sequence ID" value="TMW59097.1"/>
    <property type="molecule type" value="Genomic_DNA"/>
</dbReference>
<dbReference type="Gene3D" id="3.20.20.100">
    <property type="entry name" value="NADP-dependent oxidoreductase domain"/>
    <property type="match status" value="1"/>
</dbReference>
<sequence>MFERSRVEYEYVNLYKNFAYGLTTFQPLGGGVVPGKCTNGIPTGTRFDHYWYKGQEDAILLKAKKVAEMEDVAKEIGCTLPQLALAWTAANEHVSTVLFSATSVEQLDENMKAVAFIEKVTPEVKSKIDAIIAFEPKLLPRYDGLTMGVRGKYLKH</sequence>
<keyword evidence="2" id="KW-0521">NADP</keyword>
<proteinExistence type="inferred from homology"/>
<dbReference type="GO" id="GO:0016491">
    <property type="term" value="F:oxidoreductase activity"/>
    <property type="evidence" value="ECO:0007669"/>
    <property type="project" value="UniProtKB-KW"/>
</dbReference>
<reference evidence="5" key="1">
    <citation type="submission" date="2019-03" db="EMBL/GenBank/DDBJ databases">
        <title>Long read genome sequence of the mycoparasitic Pythium oligandrum ATCC 38472 isolated from sugarbeet rhizosphere.</title>
        <authorList>
            <person name="Gaulin E."/>
        </authorList>
    </citation>
    <scope>NUCLEOTIDE SEQUENCE</scope>
    <source>
        <strain evidence="5">ATCC 38472_TT</strain>
    </source>
</reference>
<gene>
    <name evidence="5" type="ORF">Poli38472_007242</name>
</gene>
<dbReference type="OrthoDB" id="2310150at2759"/>
<name>A0A8K1CAY7_PYTOL</name>
<evidence type="ECO:0000259" key="4">
    <source>
        <dbReference type="Pfam" id="PF00248"/>
    </source>
</evidence>
<keyword evidence="6" id="KW-1185">Reference proteome</keyword>
<dbReference type="Pfam" id="PF00248">
    <property type="entry name" value="Aldo_ket_red"/>
    <property type="match status" value="1"/>
</dbReference>
<dbReference type="InterPro" id="IPR036812">
    <property type="entry name" value="NAD(P)_OxRdtase_dom_sf"/>
</dbReference>
<protein>
    <recommendedName>
        <fullName evidence="4">NADP-dependent oxidoreductase domain-containing protein</fullName>
    </recommendedName>
</protein>
<dbReference type="SUPFAM" id="SSF51430">
    <property type="entry name" value="NAD(P)-linked oxidoreductase"/>
    <property type="match status" value="1"/>
</dbReference>
<dbReference type="PANTHER" id="PTHR43150">
    <property type="entry name" value="HYPERKINETIC, ISOFORM M"/>
    <property type="match status" value="1"/>
</dbReference>
<evidence type="ECO:0000313" key="6">
    <source>
        <dbReference type="Proteomes" id="UP000794436"/>
    </source>
</evidence>
<evidence type="ECO:0000256" key="1">
    <source>
        <dbReference type="ARBA" id="ARBA00006515"/>
    </source>
</evidence>
<dbReference type="Proteomes" id="UP000794436">
    <property type="component" value="Unassembled WGS sequence"/>
</dbReference>
<feature type="domain" description="NADP-dependent oxidoreductase" evidence="4">
    <location>
        <begin position="4"/>
        <end position="132"/>
    </location>
</feature>
<evidence type="ECO:0000256" key="2">
    <source>
        <dbReference type="ARBA" id="ARBA00022857"/>
    </source>
</evidence>
<comment type="caution">
    <text evidence="5">The sequence shown here is derived from an EMBL/GenBank/DDBJ whole genome shotgun (WGS) entry which is preliminary data.</text>
</comment>
<evidence type="ECO:0000256" key="3">
    <source>
        <dbReference type="ARBA" id="ARBA00023002"/>
    </source>
</evidence>